<proteinExistence type="predicted"/>
<evidence type="ECO:0008006" key="4">
    <source>
        <dbReference type="Google" id="ProtNLM"/>
    </source>
</evidence>
<feature type="transmembrane region" description="Helical" evidence="1">
    <location>
        <begin position="90"/>
        <end position="109"/>
    </location>
</feature>
<dbReference type="EMBL" id="PIPQ01000001">
    <property type="protein sequence ID" value="RUO44115.1"/>
    <property type="molecule type" value="Genomic_DNA"/>
</dbReference>
<sequence length="121" mass="13398">MAIISCPSCNKRVSDKAAACEHCGFLISGQDAASMAHSAQALKSKRLNKLIGSQMKSMLLFVVGIAVAFYEWSDESFMASVFEKTFMTPVLLKYIGFMLMGVGLGWYVITRSRIFNLKRKA</sequence>
<organism evidence="2 3">
    <name type="scientific">Aliidiomarina taiwanensis</name>
    <dbReference type="NCBI Taxonomy" id="946228"/>
    <lineage>
        <taxon>Bacteria</taxon>
        <taxon>Pseudomonadati</taxon>
        <taxon>Pseudomonadota</taxon>
        <taxon>Gammaproteobacteria</taxon>
        <taxon>Alteromonadales</taxon>
        <taxon>Idiomarinaceae</taxon>
        <taxon>Aliidiomarina</taxon>
    </lineage>
</organism>
<keyword evidence="3" id="KW-1185">Reference proteome</keyword>
<dbReference type="Proteomes" id="UP000286976">
    <property type="component" value="Unassembled WGS sequence"/>
</dbReference>
<keyword evidence="1" id="KW-1133">Transmembrane helix</keyword>
<gene>
    <name evidence="2" type="ORF">CWE15_02805</name>
</gene>
<dbReference type="RefSeq" id="WP_126756512.1">
    <property type="nucleotide sequence ID" value="NZ_PIPQ01000001.1"/>
</dbReference>
<evidence type="ECO:0000256" key="1">
    <source>
        <dbReference type="SAM" id="Phobius"/>
    </source>
</evidence>
<keyword evidence="1" id="KW-0472">Membrane</keyword>
<keyword evidence="1" id="KW-0812">Transmembrane</keyword>
<dbReference type="AlphaFoldDB" id="A0A432X9L2"/>
<feature type="transmembrane region" description="Helical" evidence="1">
    <location>
        <begin position="50"/>
        <end position="70"/>
    </location>
</feature>
<evidence type="ECO:0000313" key="3">
    <source>
        <dbReference type="Proteomes" id="UP000286976"/>
    </source>
</evidence>
<comment type="caution">
    <text evidence="2">The sequence shown here is derived from an EMBL/GenBank/DDBJ whole genome shotgun (WGS) entry which is preliminary data.</text>
</comment>
<reference evidence="2 3" key="1">
    <citation type="journal article" date="2011" name="Front. Microbiol.">
        <title>Genomic signatures of strain selection and enhancement in Bacillus atrophaeus var. globigii, a historical biowarfare simulant.</title>
        <authorList>
            <person name="Gibbons H.S."/>
            <person name="Broomall S.M."/>
            <person name="McNew L.A."/>
            <person name="Daligault H."/>
            <person name="Chapman C."/>
            <person name="Bruce D."/>
            <person name="Karavis M."/>
            <person name="Krepps M."/>
            <person name="McGregor P.A."/>
            <person name="Hong C."/>
            <person name="Park K.H."/>
            <person name="Akmal A."/>
            <person name="Feldman A."/>
            <person name="Lin J.S."/>
            <person name="Chang W.E."/>
            <person name="Higgs B.W."/>
            <person name="Demirev P."/>
            <person name="Lindquist J."/>
            <person name="Liem A."/>
            <person name="Fochler E."/>
            <person name="Read T.D."/>
            <person name="Tapia R."/>
            <person name="Johnson S."/>
            <person name="Bishop-Lilly K.A."/>
            <person name="Detter C."/>
            <person name="Han C."/>
            <person name="Sozhamannan S."/>
            <person name="Rosenzweig C.N."/>
            <person name="Skowronski E.W."/>
        </authorList>
    </citation>
    <scope>NUCLEOTIDE SEQUENCE [LARGE SCALE GENOMIC DNA]</scope>
    <source>
        <strain evidence="2 3">AIT1</strain>
    </source>
</reference>
<name>A0A432X9L2_9GAMM</name>
<dbReference type="OrthoDB" id="8685152at2"/>
<evidence type="ECO:0000313" key="2">
    <source>
        <dbReference type="EMBL" id="RUO44115.1"/>
    </source>
</evidence>
<accession>A0A432X9L2</accession>
<protein>
    <recommendedName>
        <fullName evidence="4">Zinc ribbon domain-containing protein</fullName>
    </recommendedName>
</protein>